<feature type="transmembrane region" description="Helical" evidence="2">
    <location>
        <begin position="26"/>
        <end position="49"/>
    </location>
</feature>
<name>A0A370HXQ3_9NOCA</name>
<evidence type="ECO:0000256" key="1">
    <source>
        <dbReference type="SAM" id="MobiDB-lite"/>
    </source>
</evidence>
<protein>
    <submittedName>
        <fullName evidence="3">Uncharacterized protein</fullName>
    </submittedName>
</protein>
<dbReference type="STRING" id="1210086.GCA_001613105_06623"/>
<keyword evidence="2" id="KW-1133">Transmembrane helix</keyword>
<sequence>MTSDDIRMTDADEPTPIDQREPVRSLAPFIAAAVVALLLIGGVVLLGVLRPAENNVTESDRLAVAVRNFATAQADSNADRRATTVCPGFDPAKSPLGPDAVGKQVEISGIRDATVDGSRAKATVTSKIDGREQTATWNLSKSGDQWVVCNS</sequence>
<dbReference type="EMBL" id="QQBC01000011">
    <property type="protein sequence ID" value="RDI63296.1"/>
    <property type="molecule type" value="Genomic_DNA"/>
</dbReference>
<keyword evidence="2" id="KW-0812">Transmembrane</keyword>
<evidence type="ECO:0000256" key="2">
    <source>
        <dbReference type="SAM" id="Phobius"/>
    </source>
</evidence>
<evidence type="ECO:0000313" key="3">
    <source>
        <dbReference type="EMBL" id="RDI63296.1"/>
    </source>
</evidence>
<dbReference type="Proteomes" id="UP000254869">
    <property type="component" value="Unassembled WGS sequence"/>
</dbReference>
<accession>A0A370HXQ3</accession>
<comment type="caution">
    <text evidence="3">The sequence shown here is derived from an EMBL/GenBank/DDBJ whole genome shotgun (WGS) entry which is preliminary data.</text>
</comment>
<organism evidence="3 4">
    <name type="scientific">Nocardia pseudobrasiliensis</name>
    <dbReference type="NCBI Taxonomy" id="45979"/>
    <lineage>
        <taxon>Bacteria</taxon>
        <taxon>Bacillati</taxon>
        <taxon>Actinomycetota</taxon>
        <taxon>Actinomycetes</taxon>
        <taxon>Mycobacteriales</taxon>
        <taxon>Nocardiaceae</taxon>
        <taxon>Nocardia</taxon>
    </lineage>
</organism>
<keyword evidence="2" id="KW-0472">Membrane</keyword>
<reference evidence="3 4" key="1">
    <citation type="submission" date="2018-07" db="EMBL/GenBank/DDBJ databases">
        <title>Genomic Encyclopedia of Type Strains, Phase IV (KMG-IV): sequencing the most valuable type-strain genomes for metagenomic binning, comparative biology and taxonomic classification.</title>
        <authorList>
            <person name="Goeker M."/>
        </authorList>
    </citation>
    <scope>NUCLEOTIDE SEQUENCE [LARGE SCALE GENOMIC DNA]</scope>
    <source>
        <strain evidence="3 4">DSM 44290</strain>
    </source>
</reference>
<gene>
    <name evidence="3" type="ORF">DFR76_111315</name>
</gene>
<proteinExistence type="predicted"/>
<dbReference type="AlphaFoldDB" id="A0A370HXQ3"/>
<feature type="compositionally biased region" description="Basic and acidic residues" evidence="1">
    <location>
        <begin position="1"/>
        <end position="10"/>
    </location>
</feature>
<evidence type="ECO:0000313" key="4">
    <source>
        <dbReference type="Proteomes" id="UP000254869"/>
    </source>
</evidence>
<feature type="region of interest" description="Disordered" evidence="1">
    <location>
        <begin position="1"/>
        <end position="20"/>
    </location>
</feature>
<keyword evidence="4" id="KW-1185">Reference proteome</keyword>